<proteinExistence type="inferred from homology"/>
<sequence length="403" mass="45613">MEKRKITFSPPDITDREIAEVVDTLKSGWITTGPKTKKFEEEIAKYCGVKKSVCLNSATAAMELALRLFDIGEGDEVITSAYTYTASASVIYHCGAKIVLADTKEGEFNIDPKEIEKLITSRTKAIIPVDIAGFPADYSEILEVVERKKDVFNPKKGTYQERLGRILVLADAAHSFGSTYKEKKIGSVADVTSFSFHAIKNLTTAEGGALTWNLPDSFDNEQIYKELMLLALHGQNKDALAKLKAGAWKYDIVMPGYKCNMTDIMASIGLVQLQRYDSEILKKKQELVSYYEKYLGDIIDKIELPIFRNDIKESCKHLYMIRLKNQDEEKRNEVIAKLGENDIATNVHFQPLPLLTAYKNLGFKIDDYPNAYNQYKNEISLPLHDFLSEDDIRYIVSQLKDII</sequence>
<reference evidence="4 5" key="1">
    <citation type="submission" date="2015-11" db="EMBL/GenBank/DDBJ databases">
        <authorList>
            <person name="Zhang Y."/>
            <person name="Guo Z."/>
        </authorList>
    </citation>
    <scope>NUCLEOTIDE SEQUENCE [LARGE SCALE GENOMIC DNA]</scope>
    <source>
        <strain evidence="4 5">ChDC F174</strain>
    </source>
</reference>
<dbReference type="PANTHER" id="PTHR30244:SF34">
    <property type="entry name" value="DTDP-4-AMINO-4,6-DIDEOXYGALACTOSE TRANSAMINASE"/>
    <property type="match status" value="1"/>
</dbReference>
<dbReference type="AlphaFoldDB" id="A0A0S2ZJW0"/>
<dbReference type="OrthoDB" id="9810913at2"/>
<dbReference type="GO" id="GO:0008483">
    <property type="term" value="F:transaminase activity"/>
    <property type="evidence" value="ECO:0007669"/>
    <property type="project" value="TreeGrafter"/>
</dbReference>
<dbReference type="Gene3D" id="3.90.1150.10">
    <property type="entry name" value="Aspartate Aminotransferase, domain 1"/>
    <property type="match status" value="1"/>
</dbReference>
<evidence type="ECO:0000313" key="4">
    <source>
        <dbReference type="EMBL" id="ALQ39174.1"/>
    </source>
</evidence>
<comment type="similarity">
    <text evidence="3">Belongs to the DegT/DnrJ/EryC1 family.</text>
</comment>
<evidence type="ECO:0000256" key="3">
    <source>
        <dbReference type="RuleBase" id="RU004508"/>
    </source>
</evidence>
<dbReference type="KEGG" id="fhw:RN87_00985"/>
<protein>
    <submittedName>
        <fullName evidence="4">Capsular biosynthesis protein</fullName>
    </submittedName>
</protein>
<dbReference type="InterPro" id="IPR000653">
    <property type="entry name" value="DegT/StrS_aminotransferase"/>
</dbReference>
<dbReference type="Proteomes" id="UP000063275">
    <property type="component" value="Chromosome"/>
</dbReference>
<dbReference type="InterPro" id="IPR015422">
    <property type="entry name" value="PyrdxlP-dep_Trfase_small"/>
</dbReference>
<dbReference type="CDD" id="cd00616">
    <property type="entry name" value="AHBA_syn"/>
    <property type="match status" value="1"/>
</dbReference>
<dbReference type="PANTHER" id="PTHR30244">
    <property type="entry name" value="TRANSAMINASE"/>
    <property type="match status" value="1"/>
</dbReference>
<dbReference type="PIRSF" id="PIRSF000390">
    <property type="entry name" value="PLP_StrS"/>
    <property type="match status" value="1"/>
</dbReference>
<dbReference type="EMBL" id="CP013331">
    <property type="protein sequence ID" value="ALQ39174.1"/>
    <property type="molecule type" value="Genomic_DNA"/>
</dbReference>
<dbReference type="Pfam" id="PF01041">
    <property type="entry name" value="DegT_DnrJ_EryC1"/>
    <property type="match status" value="1"/>
</dbReference>
<dbReference type="GO" id="GO:0030170">
    <property type="term" value="F:pyridoxal phosphate binding"/>
    <property type="evidence" value="ECO:0007669"/>
    <property type="project" value="TreeGrafter"/>
</dbReference>
<feature type="active site" description="Proton acceptor" evidence="1">
    <location>
        <position position="200"/>
    </location>
</feature>
<accession>A0A0S2ZJW0</accession>
<dbReference type="FunFam" id="3.40.640.10:FF:000077">
    <property type="entry name" value="Spore coat polysaccharide biosynthesis protein spsC"/>
    <property type="match status" value="1"/>
</dbReference>
<dbReference type="Gene3D" id="3.40.640.10">
    <property type="entry name" value="Type I PLP-dependent aspartate aminotransferase-like (Major domain)"/>
    <property type="match status" value="1"/>
</dbReference>
<evidence type="ECO:0000313" key="5">
    <source>
        <dbReference type="Proteomes" id="UP000063275"/>
    </source>
</evidence>
<evidence type="ECO:0000256" key="1">
    <source>
        <dbReference type="PIRSR" id="PIRSR000390-1"/>
    </source>
</evidence>
<dbReference type="InterPro" id="IPR015421">
    <property type="entry name" value="PyrdxlP-dep_Trfase_major"/>
</dbReference>
<dbReference type="SUPFAM" id="SSF53383">
    <property type="entry name" value="PLP-dependent transferases"/>
    <property type="match status" value="1"/>
</dbReference>
<name>A0A0S2ZJW0_9FUSO</name>
<feature type="modified residue" description="N6-(pyridoxal phosphate)lysine" evidence="2">
    <location>
        <position position="200"/>
    </location>
</feature>
<gene>
    <name evidence="4" type="ORF">RN87_00985</name>
</gene>
<evidence type="ECO:0000256" key="2">
    <source>
        <dbReference type="PIRSR" id="PIRSR000390-2"/>
    </source>
</evidence>
<organism evidence="4">
    <name type="scientific">Fusobacterium hwasookii ChDC F174</name>
    <dbReference type="NCBI Taxonomy" id="1307442"/>
    <lineage>
        <taxon>Bacteria</taxon>
        <taxon>Fusobacteriati</taxon>
        <taxon>Fusobacteriota</taxon>
        <taxon>Fusobacteriia</taxon>
        <taxon>Fusobacteriales</taxon>
        <taxon>Fusobacteriaceae</taxon>
        <taxon>Fusobacterium</taxon>
    </lineage>
</organism>
<dbReference type="GO" id="GO:0000271">
    <property type="term" value="P:polysaccharide biosynthetic process"/>
    <property type="evidence" value="ECO:0007669"/>
    <property type="project" value="TreeGrafter"/>
</dbReference>
<keyword evidence="2 3" id="KW-0663">Pyridoxal phosphate</keyword>
<dbReference type="RefSeq" id="WP_029493637.1">
    <property type="nucleotide sequence ID" value="NZ_ATKF01000095.1"/>
</dbReference>
<dbReference type="InterPro" id="IPR015424">
    <property type="entry name" value="PyrdxlP-dep_Trfase"/>
</dbReference>